<evidence type="ECO:0000256" key="1">
    <source>
        <dbReference type="SAM" id="MobiDB-lite"/>
    </source>
</evidence>
<accession>A0A9D1S1M9</accession>
<evidence type="ECO:0000259" key="2">
    <source>
        <dbReference type="Pfam" id="PF11268"/>
    </source>
</evidence>
<feature type="compositionally biased region" description="Low complexity" evidence="1">
    <location>
        <begin position="287"/>
        <end position="298"/>
    </location>
</feature>
<feature type="compositionally biased region" description="Low complexity" evidence="1">
    <location>
        <begin position="46"/>
        <end position="55"/>
    </location>
</feature>
<dbReference type="Pfam" id="PF11268">
    <property type="entry name" value="DUF3071"/>
    <property type="match status" value="1"/>
</dbReference>
<name>A0A9D1S1M9_9MICC</name>
<dbReference type="Proteomes" id="UP000824151">
    <property type="component" value="Unassembled WGS sequence"/>
</dbReference>
<feature type="non-terminal residue" evidence="3">
    <location>
        <position position="353"/>
    </location>
</feature>
<dbReference type="NCBIfam" id="NF040712">
    <property type="entry name" value="SepH"/>
    <property type="match status" value="1"/>
</dbReference>
<evidence type="ECO:0000313" key="3">
    <source>
        <dbReference type="EMBL" id="HIW98913.1"/>
    </source>
</evidence>
<sequence length="353" mass="38231">MQHLRIVGIDEDPENYRLILSDDAGEEFALPVDQALRTAISRPNPRSARAEATTRAAREGGRSLSPREIQAQLRAGATVSDVVAASGHDAAYVEKYAGPVQAERFYMAQRARSTEIASASSAEAHRLAFGDRPASLEAMALARMRSLGIDPGTAEWDAWRTPSGLWQVACWFDVPGEDPGEAAQELPAQWSFAVESRHLDPLNEWAQSLSSLSTADPRRSPSRLEAVDAPFDVEEPASRTRYTRGPQTLVTPLPSPSGHHPEEPEGTQKPSARQRAPEAGPADRTPAGSASSAEFGAETQRGRTAPESPEGGEHENLLDMLRARRGQRLGADAEADDRLALMLTRDETPHTPP</sequence>
<feature type="domain" description="DUF3071" evidence="2">
    <location>
        <begin position="1"/>
        <end position="191"/>
    </location>
</feature>
<protein>
    <submittedName>
        <fullName evidence="3">DUF3071 domain-containing protein</fullName>
    </submittedName>
</protein>
<gene>
    <name evidence="3" type="ORF">H9871_02090</name>
</gene>
<proteinExistence type="predicted"/>
<dbReference type="EMBL" id="DXGD01000078">
    <property type="protein sequence ID" value="HIW98913.1"/>
    <property type="molecule type" value="Genomic_DNA"/>
</dbReference>
<reference evidence="3" key="2">
    <citation type="submission" date="2021-04" db="EMBL/GenBank/DDBJ databases">
        <authorList>
            <person name="Gilroy R."/>
        </authorList>
    </citation>
    <scope>NUCLEOTIDE SEQUENCE</scope>
    <source>
        <strain evidence="3">ChiHejej3B27-3195</strain>
    </source>
</reference>
<feature type="region of interest" description="Disordered" evidence="1">
    <location>
        <begin position="41"/>
        <end position="67"/>
    </location>
</feature>
<dbReference type="AlphaFoldDB" id="A0A9D1S1M9"/>
<feature type="region of interest" description="Disordered" evidence="1">
    <location>
        <begin position="211"/>
        <end position="336"/>
    </location>
</feature>
<reference evidence="3" key="1">
    <citation type="journal article" date="2021" name="PeerJ">
        <title>Extensive microbial diversity within the chicken gut microbiome revealed by metagenomics and culture.</title>
        <authorList>
            <person name="Gilroy R."/>
            <person name="Ravi A."/>
            <person name="Getino M."/>
            <person name="Pursley I."/>
            <person name="Horton D.L."/>
            <person name="Alikhan N.F."/>
            <person name="Baker D."/>
            <person name="Gharbi K."/>
            <person name="Hall N."/>
            <person name="Watson M."/>
            <person name="Adriaenssens E.M."/>
            <person name="Foster-Nyarko E."/>
            <person name="Jarju S."/>
            <person name="Secka A."/>
            <person name="Antonio M."/>
            <person name="Oren A."/>
            <person name="Chaudhuri R.R."/>
            <person name="La Ragione R."/>
            <person name="Hildebrand F."/>
            <person name="Pallen M.J."/>
        </authorList>
    </citation>
    <scope>NUCLEOTIDE SEQUENCE</scope>
    <source>
        <strain evidence="3">ChiHejej3B27-3195</strain>
    </source>
</reference>
<dbReference type="InterPro" id="IPR021421">
    <property type="entry name" value="DUF3071"/>
</dbReference>
<dbReference type="InterPro" id="IPR047682">
    <property type="entry name" value="SepH-like"/>
</dbReference>
<comment type="caution">
    <text evidence="3">The sequence shown here is derived from an EMBL/GenBank/DDBJ whole genome shotgun (WGS) entry which is preliminary data.</text>
</comment>
<organism evidence="3 4">
    <name type="scientific">Candidatus Nesterenkonia stercoripullorum</name>
    <dbReference type="NCBI Taxonomy" id="2838701"/>
    <lineage>
        <taxon>Bacteria</taxon>
        <taxon>Bacillati</taxon>
        <taxon>Actinomycetota</taxon>
        <taxon>Actinomycetes</taxon>
        <taxon>Micrococcales</taxon>
        <taxon>Micrococcaceae</taxon>
        <taxon>Nesterenkonia</taxon>
    </lineage>
</organism>
<evidence type="ECO:0000313" key="4">
    <source>
        <dbReference type="Proteomes" id="UP000824151"/>
    </source>
</evidence>